<dbReference type="InterPro" id="IPR036071">
    <property type="entry name" value="AMMECR1_dom_sf"/>
</dbReference>
<dbReference type="SUPFAM" id="SSF143447">
    <property type="entry name" value="AMMECR1-like"/>
    <property type="match status" value="1"/>
</dbReference>
<dbReference type="InterPro" id="IPR027485">
    <property type="entry name" value="AMMECR1_N"/>
</dbReference>
<dbReference type="AlphaFoldDB" id="X1P5P2"/>
<organism evidence="2">
    <name type="scientific">marine sediment metagenome</name>
    <dbReference type="NCBI Taxonomy" id="412755"/>
    <lineage>
        <taxon>unclassified sequences</taxon>
        <taxon>metagenomes</taxon>
        <taxon>ecological metagenomes</taxon>
    </lineage>
</organism>
<dbReference type="PROSITE" id="PS51112">
    <property type="entry name" value="AMMECR1"/>
    <property type="match status" value="1"/>
</dbReference>
<dbReference type="Pfam" id="PF01871">
    <property type="entry name" value="AMMECR1"/>
    <property type="match status" value="1"/>
</dbReference>
<evidence type="ECO:0000313" key="2">
    <source>
        <dbReference type="EMBL" id="GAI51622.1"/>
    </source>
</evidence>
<reference evidence="2" key="1">
    <citation type="journal article" date="2014" name="Front. Microbiol.">
        <title>High frequency of phylogenetically diverse reductive dehalogenase-homologous genes in deep subseafloor sedimentary metagenomes.</title>
        <authorList>
            <person name="Kawai M."/>
            <person name="Futagami T."/>
            <person name="Toyoda A."/>
            <person name="Takaki Y."/>
            <person name="Nishi S."/>
            <person name="Hori S."/>
            <person name="Arai W."/>
            <person name="Tsubouchi T."/>
            <person name="Morono Y."/>
            <person name="Uchiyama I."/>
            <person name="Ito T."/>
            <person name="Fujiyama A."/>
            <person name="Inagaki F."/>
            <person name="Takami H."/>
        </authorList>
    </citation>
    <scope>NUCLEOTIDE SEQUENCE</scope>
    <source>
        <strain evidence="2">Expedition CK06-06</strain>
    </source>
</reference>
<dbReference type="EMBL" id="BARV01040189">
    <property type="protein sequence ID" value="GAI51622.1"/>
    <property type="molecule type" value="Genomic_DNA"/>
</dbReference>
<gene>
    <name evidence="2" type="ORF">S06H3_61322</name>
</gene>
<accession>X1P5P2</accession>
<dbReference type="InterPro" id="IPR023473">
    <property type="entry name" value="AMMECR1"/>
</dbReference>
<dbReference type="Gene3D" id="3.30.700.20">
    <property type="entry name" value="Hypothetical protein ph0010, domain 1"/>
    <property type="match status" value="1"/>
</dbReference>
<name>X1P5P2_9ZZZZ</name>
<evidence type="ECO:0000259" key="1">
    <source>
        <dbReference type="PROSITE" id="PS51112"/>
    </source>
</evidence>
<dbReference type="InterPro" id="IPR002733">
    <property type="entry name" value="AMMECR1_domain"/>
</dbReference>
<sequence length="124" mass="14053">LGELRGCIGTFEPQKDNVAKEIITNAISSATRDPRFLPVTPDELKDLEYSIDVLSKPEPVESQDQLDHKKYGVIVEAGWRKGLLLPDLEGVDTVEEQVDICRQKAGIDPNEPVKLYRFEVKRYK</sequence>
<feature type="non-terminal residue" evidence="2">
    <location>
        <position position="1"/>
    </location>
</feature>
<feature type="domain" description="AMMECR1" evidence="1">
    <location>
        <begin position="1"/>
        <end position="124"/>
    </location>
</feature>
<dbReference type="PANTHER" id="PTHR13016">
    <property type="entry name" value="AMMECR1 HOMOLOG"/>
    <property type="match status" value="1"/>
</dbReference>
<comment type="caution">
    <text evidence="2">The sequence shown here is derived from an EMBL/GenBank/DDBJ whole genome shotgun (WGS) entry which is preliminary data.</text>
</comment>
<proteinExistence type="predicted"/>
<dbReference type="InterPro" id="IPR027623">
    <property type="entry name" value="AmmeMemoSam_A"/>
</dbReference>
<protein>
    <recommendedName>
        <fullName evidence="1">AMMECR1 domain-containing protein</fullName>
    </recommendedName>
</protein>
<dbReference type="NCBIfam" id="TIGR04335">
    <property type="entry name" value="AmmeMemoSam_A"/>
    <property type="match status" value="1"/>
</dbReference>
<dbReference type="PANTHER" id="PTHR13016:SF0">
    <property type="entry name" value="AMME SYNDROME CANDIDATE GENE 1 PROTEIN"/>
    <property type="match status" value="1"/>
</dbReference>